<accession>E0UDW4</accession>
<dbReference type="EMBL" id="CP002198">
    <property type="protein sequence ID" value="ADN16549.1"/>
    <property type="molecule type" value="Genomic_DNA"/>
</dbReference>
<dbReference type="OrthoDB" id="573491at2"/>
<reference evidence="2" key="1">
    <citation type="journal article" date="2011" name="MBio">
        <title>Novel metabolic attributes of the genus Cyanothece, comprising a group of unicellular nitrogen-fixing Cyanobacteria.</title>
        <authorList>
            <person name="Bandyopadhyay A."/>
            <person name="Elvitigala T."/>
            <person name="Welsh E."/>
            <person name="Stockel J."/>
            <person name="Liberton M."/>
            <person name="Min H."/>
            <person name="Sherman L.A."/>
            <person name="Pakrasi H.B."/>
        </authorList>
    </citation>
    <scope>NUCLEOTIDE SEQUENCE [LARGE SCALE GENOMIC DNA]</scope>
    <source>
        <strain evidence="2">PCC 7822</strain>
    </source>
</reference>
<evidence type="ECO:0000313" key="1">
    <source>
        <dbReference type="EMBL" id="ADN16549.1"/>
    </source>
</evidence>
<dbReference type="AlphaFoldDB" id="E0UDW4"/>
<organism evidence="1 2">
    <name type="scientific">Gloeothece verrucosa (strain PCC 7822)</name>
    <name type="common">Cyanothece sp. (strain PCC 7822)</name>
    <dbReference type="NCBI Taxonomy" id="497965"/>
    <lineage>
        <taxon>Bacteria</taxon>
        <taxon>Bacillati</taxon>
        <taxon>Cyanobacteriota</taxon>
        <taxon>Cyanophyceae</taxon>
        <taxon>Oscillatoriophycideae</taxon>
        <taxon>Chroococcales</taxon>
        <taxon>Aphanothecaceae</taxon>
        <taxon>Gloeothece</taxon>
        <taxon>Gloeothece verrucosa</taxon>
    </lineage>
</organism>
<dbReference type="Proteomes" id="UP000008206">
    <property type="component" value="Chromosome"/>
</dbReference>
<dbReference type="RefSeq" id="WP_013324591.1">
    <property type="nucleotide sequence ID" value="NC_014501.1"/>
</dbReference>
<name>E0UDW4_GLOV7</name>
<gene>
    <name evidence="1" type="ordered locus">Cyan7822_4643</name>
</gene>
<sequence>MPIPSEITELIDRLNQELSQIEQDASEGVSLIRLLLSQFSDNVRLIQFLAFFNNGLFLVEISRRRIQGIYEKIAVPDVTEQEIQNAGEELGTLLGQILETQIRGRRILNILDEIR</sequence>
<evidence type="ECO:0000313" key="2">
    <source>
        <dbReference type="Proteomes" id="UP000008206"/>
    </source>
</evidence>
<dbReference type="eggNOG" id="ENOG5030870">
    <property type="taxonomic scope" value="Bacteria"/>
</dbReference>
<keyword evidence="2" id="KW-1185">Reference proteome</keyword>
<dbReference type="KEGG" id="cyj:Cyan7822_4643"/>
<protein>
    <submittedName>
        <fullName evidence="1">Specificity determinant for HsdM and HsdR</fullName>
    </submittedName>
</protein>
<dbReference type="HOGENOM" id="CLU_168262_0_0_3"/>
<proteinExistence type="predicted"/>